<evidence type="ECO:0000313" key="2">
    <source>
        <dbReference type="EMBL" id="MBU2760757.1"/>
    </source>
</evidence>
<organism evidence="2 3">
    <name type="scientific">Acidithiobacillus sulfurivorans</name>
    <dbReference type="NCBI Taxonomy" id="1958756"/>
    <lineage>
        <taxon>Bacteria</taxon>
        <taxon>Pseudomonadati</taxon>
        <taxon>Pseudomonadota</taxon>
        <taxon>Acidithiobacillia</taxon>
        <taxon>Acidithiobacillales</taxon>
        <taxon>Acidithiobacillaceae</taxon>
        <taxon>Acidithiobacillus</taxon>
    </lineage>
</organism>
<proteinExistence type="predicted"/>
<keyword evidence="1" id="KW-0812">Transmembrane</keyword>
<protein>
    <submittedName>
        <fullName evidence="2">Uncharacterized protein</fullName>
    </submittedName>
</protein>
<dbReference type="EMBL" id="JAAOMP010000125">
    <property type="protein sequence ID" value="MBU2760757.1"/>
    <property type="molecule type" value="Genomic_DNA"/>
</dbReference>
<accession>A0ABS5ZZV0</accession>
<keyword evidence="3" id="KW-1185">Reference proteome</keyword>
<keyword evidence="1" id="KW-0472">Membrane</keyword>
<gene>
    <name evidence="2" type="ORF">HAP95_11460</name>
</gene>
<name>A0ABS5ZZV0_9PROT</name>
<feature type="transmembrane region" description="Helical" evidence="1">
    <location>
        <begin position="20"/>
        <end position="43"/>
    </location>
</feature>
<dbReference type="Proteomes" id="UP000755654">
    <property type="component" value="Unassembled WGS sequence"/>
</dbReference>
<evidence type="ECO:0000256" key="1">
    <source>
        <dbReference type="SAM" id="Phobius"/>
    </source>
</evidence>
<evidence type="ECO:0000313" key="3">
    <source>
        <dbReference type="Proteomes" id="UP000755654"/>
    </source>
</evidence>
<sequence>MPGFAKTKKHRNSGTQNHHIVAASDLSFIHWLFGAAVLAAYYAMNPFLLPPRSAGYGIAFQYGAVLSEKFHERLGSSTN</sequence>
<dbReference type="RefSeq" id="WP_215884337.1">
    <property type="nucleotide sequence ID" value="NZ_JAAOMP010000125.1"/>
</dbReference>
<reference evidence="2 3" key="1">
    <citation type="journal article" date="2021" name="ISME J.">
        <title>Genomic evolution of the class Acidithiobacillia: deep-branching Proteobacteria living in extreme acidic conditions.</title>
        <authorList>
            <person name="Moya-Beltran A."/>
            <person name="Beard S."/>
            <person name="Rojas-Villalobos C."/>
            <person name="Issotta F."/>
            <person name="Gallardo Y."/>
            <person name="Ulloa R."/>
            <person name="Giaveno A."/>
            <person name="Degli Esposti M."/>
            <person name="Johnson D.B."/>
            <person name="Quatrini R."/>
        </authorList>
    </citation>
    <scope>NUCLEOTIDE SEQUENCE [LARGE SCALE GENOMIC DNA]</scope>
    <source>
        <strain evidence="2 3">RW2</strain>
    </source>
</reference>
<comment type="caution">
    <text evidence="2">The sequence shown here is derived from an EMBL/GenBank/DDBJ whole genome shotgun (WGS) entry which is preliminary data.</text>
</comment>
<keyword evidence="1" id="KW-1133">Transmembrane helix</keyword>